<gene>
    <name evidence="6" type="ORF">NX02_27835</name>
</gene>
<dbReference type="eggNOG" id="COG0683">
    <property type="taxonomic scope" value="Bacteria"/>
</dbReference>
<reference evidence="6 7" key="1">
    <citation type="submission" date="2013-07" db="EMBL/GenBank/DDBJ databases">
        <title>Completed genome of Sphingomonas sanxanigenens NX02.</title>
        <authorList>
            <person name="Ma T."/>
            <person name="Huang H."/>
            <person name="Wu M."/>
            <person name="Li X."/>
            <person name="Li G."/>
        </authorList>
    </citation>
    <scope>NUCLEOTIDE SEQUENCE [LARGE SCALE GENOMIC DNA]</scope>
    <source>
        <strain evidence="6 7">NX02</strain>
    </source>
</reference>
<evidence type="ECO:0000256" key="3">
    <source>
        <dbReference type="ARBA" id="ARBA00022970"/>
    </source>
</evidence>
<protein>
    <recommendedName>
        <fullName evidence="5">Leucine-binding protein domain-containing protein</fullName>
    </recommendedName>
</protein>
<feature type="compositionally biased region" description="Pro residues" evidence="4">
    <location>
        <begin position="39"/>
        <end position="50"/>
    </location>
</feature>
<sequence length="402" mass="42380">MAEAMVVSQPRQTWRGTFRLAVVAAALLISGCQTMIPKGKPPPTDQPPPVERPDEPGDIGTGLPQDKARHRVALLVPMTGANAGVGQSIANAANLAVLDTGGNAIRITTYDTATGAAAAAQKALAEGSSVILGPLLAEDVRAVAPIARARRVPLISFSNDASVAGNGTYLLGFSPAQSIRRVVEYARSKGMTRFAGLVPNGVYGQRSSSALLRAVESAGGQVVSMQNFDRSKTSISAAITRMSKDSAYQAVLIADSGSFAAQAVPLIRRNGGATAKILGTELWNTEAGLVSSVPMRGAWFASVPDNLYTQLAAKYRARYGRAPYRLASLGYDSVLLVTRISRDWKVGQPFPVKAMNDSGGFSGIDGPFRFGRDGIADRMLEVQQIDATGFTTVSPAPRQFQE</sequence>
<keyword evidence="3" id="KW-0029">Amino-acid transport</keyword>
<dbReference type="PATRIC" id="fig|1123269.5.peg.5461"/>
<evidence type="ECO:0000259" key="5">
    <source>
        <dbReference type="Pfam" id="PF13458"/>
    </source>
</evidence>
<name>W0AN76_9SPHN</name>
<dbReference type="CDD" id="cd06339">
    <property type="entry name" value="PBP1_YraM_LppC_lipoprotein-like"/>
    <property type="match status" value="1"/>
</dbReference>
<dbReference type="PANTHER" id="PTHR30483:SF6">
    <property type="entry name" value="PERIPLASMIC BINDING PROTEIN OF ABC TRANSPORTER FOR NATURAL AMINO ACIDS"/>
    <property type="match status" value="1"/>
</dbReference>
<evidence type="ECO:0000256" key="2">
    <source>
        <dbReference type="ARBA" id="ARBA00022729"/>
    </source>
</evidence>
<dbReference type="STRING" id="1123269.NX02_27835"/>
<dbReference type="HOGENOM" id="CLU_049010_0_0_5"/>
<dbReference type="AlphaFoldDB" id="W0AN76"/>
<dbReference type="SUPFAM" id="SSF53822">
    <property type="entry name" value="Periplasmic binding protein-like I"/>
    <property type="match status" value="1"/>
</dbReference>
<dbReference type="OrthoDB" id="7210494at2"/>
<dbReference type="RefSeq" id="WP_025295242.1">
    <property type="nucleotide sequence ID" value="NZ_CP006644.1"/>
</dbReference>
<keyword evidence="3" id="KW-0813">Transport</keyword>
<evidence type="ECO:0000256" key="1">
    <source>
        <dbReference type="ARBA" id="ARBA00010062"/>
    </source>
</evidence>
<dbReference type="Proteomes" id="UP000018851">
    <property type="component" value="Chromosome"/>
</dbReference>
<proteinExistence type="inferred from homology"/>
<keyword evidence="2" id="KW-0732">Signal</keyword>
<dbReference type="GO" id="GO:0006865">
    <property type="term" value="P:amino acid transport"/>
    <property type="evidence" value="ECO:0007669"/>
    <property type="project" value="UniProtKB-KW"/>
</dbReference>
<keyword evidence="7" id="KW-1185">Reference proteome</keyword>
<feature type="domain" description="Leucine-binding protein" evidence="5">
    <location>
        <begin position="71"/>
        <end position="388"/>
    </location>
</feature>
<feature type="region of interest" description="Disordered" evidence="4">
    <location>
        <begin position="35"/>
        <end position="64"/>
    </location>
</feature>
<dbReference type="InterPro" id="IPR051010">
    <property type="entry name" value="BCAA_transport"/>
</dbReference>
<dbReference type="KEGG" id="ssan:NX02_27835"/>
<dbReference type="PANTHER" id="PTHR30483">
    <property type="entry name" value="LEUCINE-SPECIFIC-BINDING PROTEIN"/>
    <property type="match status" value="1"/>
</dbReference>
<dbReference type="Gene3D" id="3.40.50.2300">
    <property type="match status" value="2"/>
</dbReference>
<organism evidence="6 7">
    <name type="scientific">Sphingomonas sanxanigenens DSM 19645 = NX02</name>
    <dbReference type="NCBI Taxonomy" id="1123269"/>
    <lineage>
        <taxon>Bacteria</taxon>
        <taxon>Pseudomonadati</taxon>
        <taxon>Pseudomonadota</taxon>
        <taxon>Alphaproteobacteria</taxon>
        <taxon>Sphingomonadales</taxon>
        <taxon>Sphingomonadaceae</taxon>
        <taxon>Sphingomonas</taxon>
    </lineage>
</organism>
<evidence type="ECO:0000313" key="7">
    <source>
        <dbReference type="Proteomes" id="UP000018851"/>
    </source>
</evidence>
<comment type="similarity">
    <text evidence="1">Belongs to the leucine-binding protein family.</text>
</comment>
<accession>W0AN76</accession>
<dbReference type="InterPro" id="IPR028081">
    <property type="entry name" value="Leu-bd"/>
</dbReference>
<evidence type="ECO:0000313" key="6">
    <source>
        <dbReference type="EMBL" id="AHE57150.1"/>
    </source>
</evidence>
<dbReference type="EMBL" id="CP006644">
    <property type="protein sequence ID" value="AHE57150.1"/>
    <property type="molecule type" value="Genomic_DNA"/>
</dbReference>
<dbReference type="Pfam" id="PF13458">
    <property type="entry name" value="Peripla_BP_6"/>
    <property type="match status" value="1"/>
</dbReference>
<dbReference type="InterPro" id="IPR028082">
    <property type="entry name" value="Peripla_BP_I"/>
</dbReference>
<evidence type="ECO:0000256" key="4">
    <source>
        <dbReference type="SAM" id="MobiDB-lite"/>
    </source>
</evidence>